<dbReference type="AlphaFoldDB" id="A0A0H3J413"/>
<reference evidence="2 3" key="1">
    <citation type="journal article" date="2010" name="J. Bacteriol.">
        <title>The genetic basis of laboratory adaptation in Caulobacter crescentus.</title>
        <authorList>
            <person name="Marks M.E."/>
            <person name="Castro-Rojas C.M."/>
            <person name="Teiling C."/>
            <person name="Du L."/>
            <person name="Kapatral V."/>
            <person name="Walunas T.L."/>
            <person name="Crosson S."/>
        </authorList>
    </citation>
    <scope>NUCLEOTIDE SEQUENCE [LARGE SCALE GENOMIC DNA]</scope>
    <source>
        <strain evidence="3">NA1000 / CB15N</strain>
    </source>
</reference>
<sequence>MTEFSRMTRPKRNQLQTESLLV</sequence>
<feature type="compositionally biased region" description="Polar residues" evidence="1">
    <location>
        <begin position="13"/>
        <end position="22"/>
    </location>
</feature>
<dbReference type="Proteomes" id="UP000001364">
    <property type="component" value="Chromosome"/>
</dbReference>
<gene>
    <name evidence="2" type="ordered locus">CCNA_03920</name>
</gene>
<proteinExistence type="predicted"/>
<evidence type="ECO:0000256" key="1">
    <source>
        <dbReference type="SAM" id="MobiDB-lite"/>
    </source>
</evidence>
<dbReference type="EMBL" id="CP001340">
    <property type="protein sequence ID" value="AHI88522.1"/>
    <property type="molecule type" value="Genomic_DNA"/>
</dbReference>
<evidence type="ECO:0000313" key="2">
    <source>
        <dbReference type="EMBL" id="AHI88522.1"/>
    </source>
</evidence>
<dbReference type="HOGENOM" id="CLU_3424665_0_0_5"/>
<dbReference type="KEGG" id="ccs:CCNA_03920"/>
<accession>A0A0H3J413</accession>
<name>A0A0H3J413_CAUVN</name>
<feature type="region of interest" description="Disordered" evidence="1">
    <location>
        <begin position="1"/>
        <end position="22"/>
    </location>
</feature>
<dbReference type="GeneID" id="18668803"/>
<organism evidence="2 3">
    <name type="scientific">Caulobacter vibrioides (strain NA1000 / CB15N)</name>
    <name type="common">Caulobacter crescentus</name>
    <dbReference type="NCBI Taxonomy" id="565050"/>
    <lineage>
        <taxon>Bacteria</taxon>
        <taxon>Pseudomonadati</taxon>
        <taxon>Pseudomonadota</taxon>
        <taxon>Alphaproteobacteria</taxon>
        <taxon>Caulobacterales</taxon>
        <taxon>Caulobacteraceae</taxon>
        <taxon>Caulobacter</taxon>
    </lineage>
</organism>
<dbReference type="RefSeq" id="WP_024265551.1">
    <property type="nucleotide sequence ID" value="NC_011916.1"/>
</dbReference>
<protein>
    <submittedName>
        <fullName evidence="2">Uncharacterized protein</fullName>
    </submittedName>
</protein>
<dbReference type="RefSeq" id="YP_009020491.1">
    <property type="nucleotide sequence ID" value="NC_011916.1"/>
</dbReference>
<evidence type="ECO:0000313" key="3">
    <source>
        <dbReference type="Proteomes" id="UP000001364"/>
    </source>
</evidence>
<keyword evidence="3" id="KW-1185">Reference proteome</keyword>